<gene>
    <name evidence="2" type="ORF">E4O86_05200</name>
</gene>
<name>A0A964WSL9_9HYPH</name>
<dbReference type="SUPFAM" id="SSF54637">
    <property type="entry name" value="Thioesterase/thiol ester dehydrase-isomerase"/>
    <property type="match status" value="1"/>
</dbReference>
<proteinExistence type="predicted"/>
<dbReference type="EMBL" id="SPKJ01000010">
    <property type="protein sequence ID" value="MYZ47107.1"/>
    <property type="molecule type" value="Genomic_DNA"/>
</dbReference>
<dbReference type="InterPro" id="IPR002539">
    <property type="entry name" value="MaoC-like_dom"/>
</dbReference>
<protein>
    <submittedName>
        <fullName evidence="2">MaoC family dehydratase</fullName>
    </submittedName>
</protein>
<sequence length="159" mass="17280">MGETAAQDDRKALAFEDLSVGQSFVSTAYEMTLPEIQTFAGAYDPQAFHTDPEAARSTFFGMLVASGWHTAAVTMRLFVQATPIAGGLVGAGVGEIAWPRAVRPGDVLRVTATIESIEPSRSRPDIGKVVMRVETFNQRGELVQRMRPTLVVPRSEKRA</sequence>
<dbReference type="CDD" id="cd03454">
    <property type="entry name" value="YdeM"/>
    <property type="match status" value="1"/>
</dbReference>
<dbReference type="Gene3D" id="3.10.129.10">
    <property type="entry name" value="Hotdog Thioesterase"/>
    <property type="match status" value="1"/>
</dbReference>
<feature type="domain" description="MaoC-like" evidence="1">
    <location>
        <begin position="24"/>
        <end position="121"/>
    </location>
</feature>
<accession>A0A964WSL9</accession>
<evidence type="ECO:0000313" key="3">
    <source>
        <dbReference type="Proteomes" id="UP000773614"/>
    </source>
</evidence>
<dbReference type="InterPro" id="IPR052342">
    <property type="entry name" value="MCH/BMMD"/>
</dbReference>
<dbReference type="InterPro" id="IPR029069">
    <property type="entry name" value="HotDog_dom_sf"/>
</dbReference>
<organism evidence="2 3">
    <name type="scientific">Propylenella binzhouense</name>
    <dbReference type="NCBI Taxonomy" id="2555902"/>
    <lineage>
        <taxon>Bacteria</taxon>
        <taxon>Pseudomonadati</taxon>
        <taxon>Pseudomonadota</taxon>
        <taxon>Alphaproteobacteria</taxon>
        <taxon>Hyphomicrobiales</taxon>
        <taxon>Propylenellaceae</taxon>
        <taxon>Propylenella</taxon>
    </lineage>
</organism>
<dbReference type="Proteomes" id="UP000773614">
    <property type="component" value="Unassembled WGS sequence"/>
</dbReference>
<dbReference type="PANTHER" id="PTHR43664:SF1">
    <property type="entry name" value="BETA-METHYLMALYL-COA DEHYDRATASE"/>
    <property type="match status" value="1"/>
</dbReference>
<comment type="caution">
    <text evidence="2">The sequence shown here is derived from an EMBL/GenBank/DDBJ whole genome shotgun (WGS) entry which is preliminary data.</text>
</comment>
<dbReference type="OrthoDB" id="9797938at2"/>
<reference evidence="2" key="1">
    <citation type="submission" date="2019-03" db="EMBL/GenBank/DDBJ databases">
        <title>Afifella sp. nov., isolated from activated sludge.</title>
        <authorList>
            <person name="Li Q."/>
            <person name="Liu Y."/>
        </authorList>
    </citation>
    <scope>NUCLEOTIDE SEQUENCE</scope>
    <source>
        <strain evidence="2">L72</strain>
    </source>
</reference>
<evidence type="ECO:0000313" key="2">
    <source>
        <dbReference type="EMBL" id="MYZ47107.1"/>
    </source>
</evidence>
<keyword evidence="3" id="KW-1185">Reference proteome</keyword>
<dbReference type="RefSeq" id="WP_161139457.1">
    <property type="nucleotide sequence ID" value="NZ_SPKJ01000010.1"/>
</dbReference>
<dbReference type="PANTHER" id="PTHR43664">
    <property type="entry name" value="MONOAMINE OXIDASE-RELATED"/>
    <property type="match status" value="1"/>
</dbReference>
<dbReference type="Pfam" id="PF01575">
    <property type="entry name" value="MaoC_dehydratas"/>
    <property type="match status" value="1"/>
</dbReference>
<evidence type="ECO:0000259" key="1">
    <source>
        <dbReference type="Pfam" id="PF01575"/>
    </source>
</evidence>
<dbReference type="AlphaFoldDB" id="A0A964WSL9"/>